<evidence type="ECO:0000313" key="8">
    <source>
        <dbReference type="EMBL" id="QSQ09576.1"/>
    </source>
</evidence>
<evidence type="ECO:0000259" key="7">
    <source>
        <dbReference type="PROSITE" id="PS51372"/>
    </source>
</evidence>
<evidence type="ECO:0000259" key="6">
    <source>
        <dbReference type="PROSITE" id="PS51096"/>
    </source>
</evidence>
<dbReference type="CDD" id="cd00211">
    <property type="entry name" value="PTS_IIA_fru"/>
    <property type="match status" value="1"/>
</dbReference>
<dbReference type="SUPFAM" id="SSF53062">
    <property type="entry name" value="PTS system fructose IIA component-like"/>
    <property type="match status" value="1"/>
</dbReference>
<dbReference type="KEGG" id="kme:H0A61_01949"/>
<accession>A0A8A0RQU5</accession>
<dbReference type="CDD" id="cd00009">
    <property type="entry name" value="AAA"/>
    <property type="match status" value="1"/>
</dbReference>
<protein>
    <submittedName>
        <fullName evidence="8">Transcriptional regulatory protein DagR</fullName>
    </submittedName>
</protein>
<organism evidence="8 9">
    <name type="scientific">Koleobacter methoxysyntrophicus</name>
    <dbReference type="NCBI Taxonomy" id="2751313"/>
    <lineage>
        <taxon>Bacteria</taxon>
        <taxon>Bacillati</taxon>
        <taxon>Bacillota</taxon>
        <taxon>Clostridia</taxon>
        <taxon>Koleobacterales</taxon>
        <taxon>Koleobacteraceae</taxon>
        <taxon>Koleobacter</taxon>
    </lineage>
</organism>
<dbReference type="Gene3D" id="1.10.1790.10">
    <property type="entry name" value="PRD domain"/>
    <property type="match status" value="1"/>
</dbReference>
<name>A0A8A0RQU5_9FIRM</name>
<dbReference type="SUPFAM" id="SSF63520">
    <property type="entry name" value="PTS-regulatory domain, PRD"/>
    <property type="match status" value="1"/>
</dbReference>
<dbReference type="PANTHER" id="PTHR32071">
    <property type="entry name" value="TRANSCRIPTIONAL REGULATORY PROTEIN"/>
    <property type="match status" value="1"/>
</dbReference>
<dbReference type="EMBL" id="CP059066">
    <property type="protein sequence ID" value="QSQ09576.1"/>
    <property type="molecule type" value="Genomic_DNA"/>
</dbReference>
<dbReference type="SMART" id="SM00382">
    <property type="entry name" value="AAA"/>
    <property type="match status" value="1"/>
</dbReference>
<reference evidence="8" key="1">
    <citation type="submission" date="2020-07" db="EMBL/GenBank/DDBJ databases">
        <title>Koleobacter methoxysyntrophicus gen. nov., sp. nov., a novel anaerobic bacterium isolated from deep subsurface oil field and proposal of Koleobacterales ord. nov. in the phylum Firmicutes.</title>
        <authorList>
            <person name="Sakamoto S."/>
            <person name="Tamaki H."/>
        </authorList>
    </citation>
    <scope>NUCLEOTIDE SEQUENCE</scope>
    <source>
        <strain evidence="8">NRmbB1</strain>
    </source>
</reference>
<dbReference type="InterPro" id="IPR016152">
    <property type="entry name" value="PTrfase/Anion_transptr"/>
</dbReference>
<dbReference type="PROSITE" id="PS00676">
    <property type="entry name" value="SIGMA54_INTERACT_2"/>
    <property type="match status" value="1"/>
</dbReference>
<dbReference type="InterPro" id="IPR025943">
    <property type="entry name" value="Sigma_54_int_dom_ATP-bd_2"/>
</dbReference>
<dbReference type="InterPro" id="IPR002178">
    <property type="entry name" value="PTS_EIIA_type-2_dom"/>
</dbReference>
<feature type="domain" description="PTS EIIA type-4" evidence="6">
    <location>
        <begin position="610"/>
        <end position="732"/>
    </location>
</feature>
<dbReference type="GO" id="GO:0016020">
    <property type="term" value="C:membrane"/>
    <property type="evidence" value="ECO:0007669"/>
    <property type="project" value="InterPro"/>
</dbReference>
<dbReference type="Gene3D" id="3.40.50.300">
    <property type="entry name" value="P-loop containing nucleotide triphosphate hydrolases"/>
    <property type="match status" value="1"/>
</dbReference>
<dbReference type="PROSITE" id="PS51372">
    <property type="entry name" value="PRD_2"/>
    <property type="match status" value="1"/>
</dbReference>
<dbReference type="Pfam" id="PF00359">
    <property type="entry name" value="PTS_EIIA_2"/>
    <property type="match status" value="1"/>
</dbReference>
<dbReference type="Gene3D" id="3.40.930.10">
    <property type="entry name" value="Mannitol-specific EII, Chain A"/>
    <property type="match status" value="1"/>
</dbReference>
<dbReference type="InterPro" id="IPR036634">
    <property type="entry name" value="PRD_sf"/>
</dbReference>
<dbReference type="Proteomes" id="UP000662904">
    <property type="component" value="Chromosome"/>
</dbReference>
<evidence type="ECO:0000313" key="9">
    <source>
        <dbReference type="Proteomes" id="UP000662904"/>
    </source>
</evidence>
<dbReference type="Gene3D" id="3.40.50.510">
    <property type="entry name" value="Phosphotransferase system, mannose-type IIA component"/>
    <property type="match status" value="1"/>
</dbReference>
<keyword evidence="2" id="KW-0547">Nucleotide-binding</keyword>
<dbReference type="GO" id="GO:0009401">
    <property type="term" value="P:phosphoenolpyruvate-dependent sugar phosphotransferase system"/>
    <property type="evidence" value="ECO:0007669"/>
    <property type="project" value="InterPro"/>
</dbReference>
<dbReference type="InterPro" id="IPR027417">
    <property type="entry name" value="P-loop_NTPase"/>
</dbReference>
<evidence type="ECO:0000256" key="2">
    <source>
        <dbReference type="ARBA" id="ARBA00022741"/>
    </source>
</evidence>
<dbReference type="SUPFAM" id="SSF52540">
    <property type="entry name" value="P-loop containing nucleoside triphosphate hydrolases"/>
    <property type="match status" value="1"/>
</dbReference>
<evidence type="ECO:0000259" key="5">
    <source>
        <dbReference type="PROSITE" id="PS51094"/>
    </source>
</evidence>
<dbReference type="GO" id="GO:0016740">
    <property type="term" value="F:transferase activity"/>
    <property type="evidence" value="ECO:0007669"/>
    <property type="project" value="UniProtKB-KW"/>
</dbReference>
<evidence type="ECO:0000259" key="4">
    <source>
        <dbReference type="PROSITE" id="PS50045"/>
    </source>
</evidence>
<dbReference type="InterPro" id="IPR004701">
    <property type="entry name" value="PTS_EIIA_man-typ"/>
</dbReference>
<evidence type="ECO:0000256" key="3">
    <source>
        <dbReference type="ARBA" id="ARBA00022840"/>
    </source>
</evidence>
<keyword evidence="3" id="KW-0067">ATP-binding</keyword>
<feature type="domain" description="PTS EIIA type-2" evidence="5">
    <location>
        <begin position="858"/>
        <end position="992"/>
    </location>
</feature>
<dbReference type="InterPro" id="IPR036662">
    <property type="entry name" value="PTS_EIIA_man-typ_sf"/>
</dbReference>
<sequence length="992" mass="111605">MIDKIKELIEKEDKKNPLTDEELAKLLNIKREQITVLRNEEGILDSRERRGPILIKHLKEILLNNPGISDRELTRQIKKRGFKISRYTVKQYRNEIEDKTKKEIINISQPKSDKKTNLEYKGPENTALYNKTEPERDAFSNIIGSTGSLKPLIQQAKAAVLYPPFGLHTLILGNTGVGKSDLAEAMYQFAKQAGTIDADAPFVIFNCADYADNPQLLLAQLFGYVKGAFTGADTDKEGLVEKANGGILFLDEVHRLPPEGQEILFYIMDKGKFRRLGETGEARKVNLMIIAATTENPESTLLQTFRRRIPMIIELPPLSARPLSERFEMITYFFRKEAGRTGMSIKVSQEALKALLQYECPGNIGQLMSDIQVACARGFLNHMINQTKVMDIKIEDLPYHTRKGLLKIQNRTEEVENIVKGSLIVHPDNKPIDVLPKEDLYTLPSEIYQHIEQRYAELQSKGMSCDIINYILGTELESRFKKIMKQVESNARPLEKKDLVKIVGIEVADVVEKMLKIAERKLGVSGDSLYYCLAIHLSTTLERVKHGKTILNPQLQKVKREYFHEYKVAKEMVGLAEEKLNIKLPEDEIGFVAMYLRTLTEKEETREEGRIGIVVISHGHVANGMAEVANRLLGVVHAKSVEMSLDESPEMALDRAIEVVKSCDEGKGVLLLVDMGSLVTFGEIITERTGIRTRIISRTDTVMVIEAVRRAILPGVTLDELADTLEENPKYLTRLSNNRPEKGKKPKAILTICITGEGSAIKVKEYIENLIPGLEDIEIIPIGVLTENIGDLISAIGEKKDLLAVVGTINPDYDNVPFISIEEIMKGSGIAGLKEIISGRKKRLDPRDAHGPKCHLKKMFYPEIVLMQQKGFSKEQVIHHLGELLIKYGYVREGFVQQVFEREKDGITFIGNGIAVPHAEPSYVLKPCIAFANLAEPVDWDGYPVNLVFMPALLPACKPVFQDLYNIIRSPDSLKALKEATNFEQLMDALKE</sequence>
<dbReference type="GO" id="GO:0005524">
    <property type="term" value="F:ATP binding"/>
    <property type="evidence" value="ECO:0007669"/>
    <property type="project" value="UniProtKB-KW"/>
</dbReference>
<dbReference type="PANTHER" id="PTHR32071:SF38">
    <property type="entry name" value="PSP OPERON TRANSCRIPTIONAL ACTIVATOR"/>
    <property type="match status" value="1"/>
</dbReference>
<dbReference type="InterPro" id="IPR003593">
    <property type="entry name" value="AAA+_ATPase"/>
</dbReference>
<feature type="domain" description="PRD" evidence="7">
    <location>
        <begin position="502"/>
        <end position="606"/>
    </location>
</feature>
<dbReference type="PROSITE" id="PS50045">
    <property type="entry name" value="SIGMA54_INTERACT_4"/>
    <property type="match status" value="1"/>
</dbReference>
<dbReference type="PROSITE" id="PS51096">
    <property type="entry name" value="PTS_EIIA_TYPE_4"/>
    <property type="match status" value="1"/>
</dbReference>
<keyword evidence="9" id="KW-1185">Reference proteome</keyword>
<dbReference type="GO" id="GO:0006355">
    <property type="term" value="P:regulation of DNA-templated transcription"/>
    <property type="evidence" value="ECO:0007669"/>
    <property type="project" value="InterPro"/>
</dbReference>
<dbReference type="SUPFAM" id="SSF55804">
    <property type="entry name" value="Phoshotransferase/anion transport protein"/>
    <property type="match status" value="1"/>
</dbReference>
<dbReference type="RefSeq" id="WP_206706928.1">
    <property type="nucleotide sequence ID" value="NZ_CP059066.1"/>
</dbReference>
<dbReference type="AlphaFoldDB" id="A0A8A0RQU5"/>
<dbReference type="Gene3D" id="1.10.10.60">
    <property type="entry name" value="Homeodomain-like"/>
    <property type="match status" value="1"/>
</dbReference>
<gene>
    <name evidence="8" type="primary">dgaR_2</name>
    <name evidence="8" type="ORF">H0A61_01949</name>
</gene>
<dbReference type="InterPro" id="IPR002078">
    <property type="entry name" value="Sigma_54_int"/>
</dbReference>
<dbReference type="PROSITE" id="PS51094">
    <property type="entry name" value="PTS_EIIA_TYPE_2"/>
    <property type="match status" value="1"/>
</dbReference>
<dbReference type="Pfam" id="PF00874">
    <property type="entry name" value="PRD"/>
    <property type="match status" value="1"/>
</dbReference>
<dbReference type="Pfam" id="PF03610">
    <property type="entry name" value="EIIA-man"/>
    <property type="match status" value="1"/>
</dbReference>
<evidence type="ECO:0000256" key="1">
    <source>
        <dbReference type="ARBA" id="ARBA00022679"/>
    </source>
</evidence>
<feature type="domain" description="Sigma-54 factor interaction" evidence="4">
    <location>
        <begin position="142"/>
        <end position="376"/>
    </location>
</feature>
<proteinExistence type="predicted"/>
<dbReference type="PROSITE" id="PS00372">
    <property type="entry name" value="PTS_EIIA_TYPE_2_HIS"/>
    <property type="match status" value="1"/>
</dbReference>
<dbReference type="Pfam" id="PF00158">
    <property type="entry name" value="Sigma54_activat"/>
    <property type="match status" value="1"/>
</dbReference>
<dbReference type="InterPro" id="IPR011608">
    <property type="entry name" value="PRD"/>
</dbReference>
<keyword evidence="1" id="KW-0808">Transferase</keyword>